<comment type="cofactor">
    <cofactor evidence="1">
        <name>Mg(2+)</name>
        <dbReference type="ChEBI" id="CHEBI:18420"/>
    </cofactor>
</comment>
<sequence>MNEKQLETMFINAVKKAGGKAYKFVSPTTAGMPDRLVVFPGGKVGFIELKAPAQKARPLQVHQLETLKGFGLYARVLDQPYDIQEVIHGIQTS</sequence>
<dbReference type="InterPro" id="IPR014883">
    <property type="entry name" value="VRR_NUC"/>
</dbReference>
<evidence type="ECO:0000313" key="5">
    <source>
        <dbReference type="EMBL" id="NME89576.1"/>
    </source>
</evidence>
<dbReference type="GO" id="GO:0016788">
    <property type="term" value="F:hydrolase activity, acting on ester bonds"/>
    <property type="evidence" value="ECO:0007669"/>
    <property type="project" value="InterPro"/>
</dbReference>
<evidence type="ECO:0000313" key="6">
    <source>
        <dbReference type="Proteomes" id="UP000544551"/>
    </source>
</evidence>
<organism evidence="5 6">
    <name type="scientific">Corynebacterium stationis</name>
    <dbReference type="NCBI Taxonomy" id="1705"/>
    <lineage>
        <taxon>Bacteria</taxon>
        <taxon>Bacillati</taxon>
        <taxon>Actinomycetota</taxon>
        <taxon>Actinomycetes</taxon>
        <taxon>Mycobacteriales</taxon>
        <taxon>Corynebacteriaceae</taxon>
        <taxon>Corynebacterium</taxon>
    </lineage>
</organism>
<comment type="caution">
    <text evidence="5">The sequence shown here is derived from an EMBL/GenBank/DDBJ whole genome shotgun (WGS) entry which is preliminary data.</text>
</comment>
<dbReference type="AlphaFoldDB" id="A0AB36CKS4"/>
<dbReference type="RefSeq" id="WP_168969854.1">
    <property type="nucleotide sequence ID" value="NZ_JABAFZ010000006.1"/>
</dbReference>
<dbReference type="SMART" id="SM00990">
    <property type="entry name" value="VRR_NUC"/>
    <property type="match status" value="1"/>
</dbReference>
<keyword evidence="3" id="KW-0378">Hydrolase</keyword>
<reference evidence="5 6" key="1">
    <citation type="submission" date="2020-04" db="EMBL/GenBank/DDBJ databases">
        <authorList>
            <person name="Hitch T.C.A."/>
            <person name="Wylensek D."/>
            <person name="Clavel T."/>
        </authorList>
    </citation>
    <scope>NUCLEOTIDE SEQUENCE [LARGE SCALE GENOMIC DNA]</scope>
    <source>
        <strain evidence="5 6">BL-383-APC-3D</strain>
    </source>
</reference>
<dbReference type="GO" id="GO:0003676">
    <property type="term" value="F:nucleic acid binding"/>
    <property type="evidence" value="ECO:0007669"/>
    <property type="project" value="InterPro"/>
</dbReference>
<evidence type="ECO:0000259" key="4">
    <source>
        <dbReference type="SMART" id="SM00990"/>
    </source>
</evidence>
<proteinExistence type="predicted"/>
<protein>
    <submittedName>
        <fullName evidence="5">VRR-NUC domain-containing protein</fullName>
    </submittedName>
</protein>
<dbReference type="GO" id="GO:0004518">
    <property type="term" value="F:nuclease activity"/>
    <property type="evidence" value="ECO:0007669"/>
    <property type="project" value="UniProtKB-KW"/>
</dbReference>
<evidence type="ECO:0000256" key="1">
    <source>
        <dbReference type="ARBA" id="ARBA00001946"/>
    </source>
</evidence>
<evidence type="ECO:0000256" key="2">
    <source>
        <dbReference type="ARBA" id="ARBA00022722"/>
    </source>
</evidence>
<gene>
    <name evidence="5" type="ORF">HF853_07835</name>
</gene>
<name>A0AB36CKS4_9CORY</name>
<feature type="domain" description="VRR-NUC" evidence="4">
    <location>
        <begin position="1"/>
        <end position="81"/>
    </location>
</feature>
<dbReference type="EMBL" id="JABAFZ010000006">
    <property type="protein sequence ID" value="NME89576.1"/>
    <property type="molecule type" value="Genomic_DNA"/>
</dbReference>
<dbReference type="InterPro" id="IPR011856">
    <property type="entry name" value="tRNA_endonuc-like_dom_sf"/>
</dbReference>
<evidence type="ECO:0000256" key="3">
    <source>
        <dbReference type="ARBA" id="ARBA00022801"/>
    </source>
</evidence>
<keyword evidence="2" id="KW-0540">Nuclease</keyword>
<accession>A0AB36CKS4</accession>
<dbReference type="Gene3D" id="3.40.1350.10">
    <property type="match status" value="1"/>
</dbReference>
<dbReference type="Proteomes" id="UP000544551">
    <property type="component" value="Unassembled WGS sequence"/>
</dbReference>